<organism evidence="4 5">
    <name type="scientific">Cryphonectria parasitica (strain ATCC 38755 / EP155)</name>
    <dbReference type="NCBI Taxonomy" id="660469"/>
    <lineage>
        <taxon>Eukaryota</taxon>
        <taxon>Fungi</taxon>
        <taxon>Dikarya</taxon>
        <taxon>Ascomycota</taxon>
        <taxon>Pezizomycotina</taxon>
        <taxon>Sordariomycetes</taxon>
        <taxon>Sordariomycetidae</taxon>
        <taxon>Diaporthales</taxon>
        <taxon>Cryphonectriaceae</taxon>
        <taxon>Cryphonectria-Endothia species complex</taxon>
        <taxon>Cryphonectria</taxon>
    </lineage>
</organism>
<dbReference type="OrthoDB" id="5106181at2759"/>
<dbReference type="EMBL" id="MU032348">
    <property type="protein sequence ID" value="KAF3764414.1"/>
    <property type="molecule type" value="Genomic_DNA"/>
</dbReference>
<protein>
    <recommendedName>
        <fullName evidence="6">Reverse transcriptase domain-containing protein</fullName>
    </recommendedName>
</protein>
<feature type="chain" id="PRO_5040331339" description="Reverse transcriptase domain-containing protein" evidence="3">
    <location>
        <begin position="23"/>
        <end position="128"/>
    </location>
</feature>
<dbReference type="InterPro" id="IPR043502">
    <property type="entry name" value="DNA/RNA_pol_sf"/>
</dbReference>
<dbReference type="GeneID" id="63834478"/>
<comment type="subcellular location">
    <subcellularLocation>
        <location evidence="1">Mitochondrion</location>
    </subcellularLocation>
</comment>
<evidence type="ECO:0000313" key="4">
    <source>
        <dbReference type="EMBL" id="KAF3764414.1"/>
    </source>
</evidence>
<evidence type="ECO:0008006" key="6">
    <source>
        <dbReference type="Google" id="ProtNLM"/>
    </source>
</evidence>
<keyword evidence="2" id="KW-0496">Mitochondrion</keyword>
<accession>A0A9P4Y0S6</accession>
<dbReference type="Proteomes" id="UP000803844">
    <property type="component" value="Unassembled WGS sequence"/>
</dbReference>
<evidence type="ECO:0000256" key="3">
    <source>
        <dbReference type="SAM" id="SignalP"/>
    </source>
</evidence>
<name>A0A9P4Y0S6_CRYP1</name>
<keyword evidence="5" id="KW-1185">Reference proteome</keyword>
<evidence type="ECO:0000256" key="2">
    <source>
        <dbReference type="ARBA" id="ARBA00023128"/>
    </source>
</evidence>
<comment type="caution">
    <text evidence="4">The sequence shown here is derived from an EMBL/GenBank/DDBJ whole genome shotgun (WGS) entry which is preliminary data.</text>
</comment>
<dbReference type="GO" id="GO:0005739">
    <property type="term" value="C:mitochondrion"/>
    <property type="evidence" value="ECO:0007669"/>
    <property type="project" value="UniProtKB-SubCell"/>
</dbReference>
<feature type="signal peptide" evidence="3">
    <location>
        <begin position="1"/>
        <end position="22"/>
    </location>
</feature>
<sequence>MHYSFKQLIIALISYCNSLAYAQRYINRLLCNYKHFIKAFIDNIVIFLDLFENYLKHLNIALNIFNRKGISISPTKSYISFFSVELLSFYINALSLFTIKEYTEAFRKIIFPRNLKDLEIYLSATSFL</sequence>
<evidence type="ECO:0000313" key="5">
    <source>
        <dbReference type="Proteomes" id="UP000803844"/>
    </source>
</evidence>
<dbReference type="AlphaFoldDB" id="A0A9P4Y0S6"/>
<gene>
    <name evidence="4" type="ORF">M406DRAFT_260176</name>
</gene>
<reference evidence="4" key="1">
    <citation type="journal article" date="2020" name="Phytopathology">
        <title>Genome sequence of the chestnut blight fungus Cryphonectria parasitica EP155: A fundamental resource for an archetypical invasive plant pathogen.</title>
        <authorList>
            <person name="Crouch J.A."/>
            <person name="Dawe A."/>
            <person name="Aerts A."/>
            <person name="Barry K."/>
            <person name="Churchill A.C.L."/>
            <person name="Grimwood J."/>
            <person name="Hillman B."/>
            <person name="Milgroom M.G."/>
            <person name="Pangilinan J."/>
            <person name="Smith M."/>
            <person name="Salamov A."/>
            <person name="Schmutz J."/>
            <person name="Yadav J."/>
            <person name="Grigoriev I.V."/>
            <person name="Nuss D."/>
        </authorList>
    </citation>
    <scope>NUCLEOTIDE SEQUENCE</scope>
    <source>
        <strain evidence="4">EP155</strain>
    </source>
</reference>
<evidence type="ECO:0000256" key="1">
    <source>
        <dbReference type="ARBA" id="ARBA00004173"/>
    </source>
</evidence>
<dbReference type="SUPFAM" id="SSF56672">
    <property type="entry name" value="DNA/RNA polymerases"/>
    <property type="match status" value="1"/>
</dbReference>
<proteinExistence type="predicted"/>
<dbReference type="InterPro" id="IPR043128">
    <property type="entry name" value="Rev_trsase/Diguanyl_cyclase"/>
</dbReference>
<dbReference type="Gene3D" id="3.30.70.270">
    <property type="match status" value="1"/>
</dbReference>
<dbReference type="RefSeq" id="XP_040775375.1">
    <property type="nucleotide sequence ID" value="XM_040917349.1"/>
</dbReference>
<keyword evidence="3" id="KW-0732">Signal</keyword>